<feature type="compositionally biased region" description="Basic and acidic residues" evidence="8">
    <location>
        <begin position="477"/>
        <end position="523"/>
    </location>
</feature>
<feature type="compositionally biased region" description="Polar residues" evidence="8">
    <location>
        <begin position="324"/>
        <end position="342"/>
    </location>
</feature>
<evidence type="ECO:0000313" key="11">
    <source>
        <dbReference type="Proteomes" id="UP001347796"/>
    </source>
</evidence>
<feature type="compositionally biased region" description="Acidic residues" evidence="8">
    <location>
        <begin position="1230"/>
        <end position="1241"/>
    </location>
</feature>
<dbReference type="PANTHER" id="PTHR45736:SF1">
    <property type="entry name" value="WITHOUT CHILDREN, ISOFORM B"/>
    <property type="match status" value="1"/>
</dbReference>
<keyword evidence="3" id="KW-0479">Metal-binding</keyword>
<evidence type="ECO:0000259" key="9">
    <source>
        <dbReference type="SMART" id="SM00746"/>
    </source>
</evidence>
<feature type="domain" description="TRASH" evidence="9">
    <location>
        <begin position="616"/>
        <end position="651"/>
    </location>
</feature>
<feature type="compositionally biased region" description="Acidic residues" evidence="8">
    <location>
        <begin position="297"/>
        <end position="308"/>
    </location>
</feature>
<dbReference type="Pfam" id="PF06467">
    <property type="entry name" value="zf-FCS"/>
    <property type="match status" value="1"/>
</dbReference>
<accession>A0AAN8J8H8</accession>
<feature type="domain" description="TRASH" evidence="9">
    <location>
        <begin position="960"/>
        <end position="996"/>
    </location>
</feature>
<protein>
    <recommendedName>
        <fullName evidence="9">TRASH domain-containing protein</fullName>
    </recommendedName>
</protein>
<feature type="compositionally biased region" description="Polar residues" evidence="8">
    <location>
        <begin position="567"/>
        <end position="584"/>
    </location>
</feature>
<feature type="compositionally biased region" description="Pro residues" evidence="8">
    <location>
        <begin position="1344"/>
        <end position="1356"/>
    </location>
</feature>
<reference evidence="10 11" key="1">
    <citation type="submission" date="2024-01" db="EMBL/GenBank/DDBJ databases">
        <title>The genome of the rayed Mediterranean limpet Patella caerulea (Linnaeus, 1758).</title>
        <authorList>
            <person name="Anh-Thu Weber A."/>
            <person name="Halstead-Nussloch G."/>
        </authorList>
    </citation>
    <scope>NUCLEOTIDE SEQUENCE [LARGE SCALE GENOMIC DNA]</scope>
    <source>
        <strain evidence="10">AATW-2023a</strain>
        <tissue evidence="10">Whole specimen</tissue>
    </source>
</reference>
<dbReference type="InterPro" id="IPR051284">
    <property type="entry name" value="ZnF_MYMT-QRICH1"/>
</dbReference>
<keyword evidence="1" id="KW-1017">Isopeptide bond</keyword>
<evidence type="ECO:0000313" key="10">
    <source>
        <dbReference type="EMBL" id="KAK6171234.1"/>
    </source>
</evidence>
<feature type="compositionally biased region" description="Polar residues" evidence="8">
    <location>
        <begin position="67"/>
        <end position="91"/>
    </location>
</feature>
<feature type="compositionally biased region" description="Basic and acidic residues" evidence="8">
    <location>
        <begin position="384"/>
        <end position="470"/>
    </location>
</feature>
<organism evidence="10 11">
    <name type="scientific">Patella caerulea</name>
    <name type="common">Rayed Mediterranean limpet</name>
    <dbReference type="NCBI Taxonomy" id="87958"/>
    <lineage>
        <taxon>Eukaryota</taxon>
        <taxon>Metazoa</taxon>
        <taxon>Spiralia</taxon>
        <taxon>Lophotrochozoa</taxon>
        <taxon>Mollusca</taxon>
        <taxon>Gastropoda</taxon>
        <taxon>Patellogastropoda</taxon>
        <taxon>Patelloidea</taxon>
        <taxon>Patellidae</taxon>
        <taxon>Patella</taxon>
    </lineage>
</organism>
<evidence type="ECO:0000256" key="3">
    <source>
        <dbReference type="ARBA" id="ARBA00022723"/>
    </source>
</evidence>
<proteinExistence type="predicted"/>
<dbReference type="Pfam" id="PF25561">
    <property type="entry name" value="QRICH1"/>
    <property type="match status" value="1"/>
</dbReference>
<gene>
    <name evidence="10" type="ORF">SNE40_019466</name>
</gene>
<evidence type="ECO:0000256" key="2">
    <source>
        <dbReference type="ARBA" id="ARBA00022553"/>
    </source>
</evidence>
<feature type="compositionally biased region" description="Polar residues" evidence="8">
    <location>
        <begin position="117"/>
        <end position="150"/>
    </location>
</feature>
<dbReference type="EMBL" id="JAZGQO010000014">
    <property type="protein sequence ID" value="KAK6171234.1"/>
    <property type="molecule type" value="Genomic_DNA"/>
</dbReference>
<evidence type="ECO:0000256" key="8">
    <source>
        <dbReference type="SAM" id="MobiDB-lite"/>
    </source>
</evidence>
<keyword evidence="7" id="KW-0832">Ubl conjugation</keyword>
<evidence type="ECO:0000256" key="5">
    <source>
        <dbReference type="ARBA" id="ARBA00022771"/>
    </source>
</evidence>
<feature type="domain" description="TRASH" evidence="9">
    <location>
        <begin position="721"/>
        <end position="761"/>
    </location>
</feature>
<dbReference type="InterPro" id="IPR011017">
    <property type="entry name" value="TRASH_dom"/>
</dbReference>
<feature type="compositionally biased region" description="Polar residues" evidence="8">
    <location>
        <begin position="1000"/>
        <end position="1011"/>
    </location>
</feature>
<feature type="region of interest" description="Disordered" evidence="8">
    <location>
        <begin position="1000"/>
        <end position="1037"/>
    </location>
</feature>
<evidence type="ECO:0000256" key="4">
    <source>
        <dbReference type="ARBA" id="ARBA00022737"/>
    </source>
</evidence>
<dbReference type="PANTHER" id="PTHR45736">
    <property type="entry name" value="ZINC FINGER MYM-TYPE PROTEIN"/>
    <property type="match status" value="1"/>
</dbReference>
<dbReference type="Pfam" id="PF12012">
    <property type="entry name" value="DUF3504"/>
    <property type="match status" value="1"/>
</dbReference>
<keyword evidence="4" id="KW-0677">Repeat</keyword>
<dbReference type="InterPro" id="IPR021893">
    <property type="entry name" value="ZMYM2-like_C"/>
</dbReference>
<feature type="compositionally biased region" description="Basic and acidic residues" evidence="8">
    <location>
        <begin position="238"/>
        <end position="248"/>
    </location>
</feature>
<comment type="caution">
    <text evidence="10">The sequence shown here is derived from an EMBL/GenBank/DDBJ whole genome shotgun (WGS) entry which is preliminary data.</text>
</comment>
<dbReference type="GO" id="GO:0008270">
    <property type="term" value="F:zinc ion binding"/>
    <property type="evidence" value="ECO:0007669"/>
    <property type="project" value="UniProtKB-KW"/>
</dbReference>
<evidence type="ECO:0000256" key="7">
    <source>
        <dbReference type="ARBA" id="ARBA00022843"/>
    </source>
</evidence>
<feature type="domain" description="TRASH" evidence="9">
    <location>
        <begin position="867"/>
        <end position="906"/>
    </location>
</feature>
<feature type="compositionally biased region" description="Low complexity" evidence="8">
    <location>
        <begin position="1022"/>
        <end position="1037"/>
    </location>
</feature>
<feature type="compositionally biased region" description="Basic and acidic residues" evidence="8">
    <location>
        <begin position="311"/>
        <end position="323"/>
    </location>
</feature>
<feature type="compositionally biased region" description="Basic residues" evidence="8">
    <location>
        <begin position="1314"/>
        <end position="1324"/>
    </location>
</feature>
<feature type="domain" description="TRASH" evidence="9">
    <location>
        <begin position="764"/>
        <end position="804"/>
    </location>
</feature>
<dbReference type="Pfam" id="PF24900">
    <property type="entry name" value="TRASH_ZMYM4"/>
    <property type="match status" value="1"/>
</dbReference>
<feature type="compositionally biased region" description="Basic and acidic residues" evidence="8">
    <location>
        <begin position="11"/>
        <end position="25"/>
    </location>
</feature>
<feature type="compositionally biased region" description="Basic and acidic residues" evidence="8">
    <location>
        <begin position="286"/>
        <end position="296"/>
    </location>
</feature>
<keyword evidence="5" id="KW-0863">Zinc-finger</keyword>
<name>A0AAN8J8H8_PATCE</name>
<feature type="compositionally biased region" description="Basic and acidic residues" evidence="8">
    <location>
        <begin position="188"/>
        <end position="231"/>
    </location>
</feature>
<keyword evidence="11" id="KW-1185">Reference proteome</keyword>
<feature type="compositionally biased region" description="Low complexity" evidence="8">
    <location>
        <begin position="596"/>
        <end position="607"/>
    </location>
</feature>
<feature type="domain" description="TRASH" evidence="9">
    <location>
        <begin position="825"/>
        <end position="860"/>
    </location>
</feature>
<feature type="compositionally biased region" description="Acidic residues" evidence="8">
    <location>
        <begin position="548"/>
        <end position="557"/>
    </location>
</feature>
<dbReference type="InterPro" id="IPR057926">
    <property type="entry name" value="QRICH1_dom"/>
</dbReference>
<dbReference type="InterPro" id="IPR010507">
    <property type="entry name" value="Znf_MYM"/>
</dbReference>
<dbReference type="Proteomes" id="UP001347796">
    <property type="component" value="Unassembled WGS sequence"/>
</dbReference>
<feature type="domain" description="TRASH" evidence="9">
    <location>
        <begin position="912"/>
        <end position="950"/>
    </location>
</feature>
<dbReference type="SMART" id="SM00746">
    <property type="entry name" value="TRASH"/>
    <property type="match status" value="7"/>
</dbReference>
<sequence length="1668" mass="185351">MSDITSETDPISDKPETGVGDEKSVEPTAVKENSPSDSLNEKTSTNENKENQSQTQVDAKDEVQAESVETNDATITSPQENTNTHNLTKSATGELDDPGTPLEDERSQSPQDAPVAQSKSPQKSPTPDSSVDNEQFQSAQSGNDDNSQKVPSVEDDQVPSENGEASQLPLAENPVADARSESAQMVEQKTDSKVTEKPDSPEKREGDDAQQEKGDYGDAELLKDDAPETKMESTTATPDKEVSEKDEAALLSEENESEKEKELVKSPVASENEEKVSEETAMETDNVDKLEEKEELPMETDTVPDESTENVSDKKEILDEIVSKDSSTQGDKIEETTSTDNKVSPESENKETKSAESPMGSEDVSQDSTKNEKCTGNDVSAAKPDQETTKNDIDEVKEKEDGVEKMDVDESREDAEKSQVDKTKDGDSADSGKTKVDKKVNSDKTKGDESVDSDKSKGDDKVDNEEKANSVEDTDDTKETKSEDKTGSGKIETEKESESKMENQKDTKTEKDNKIEDSIKSEKIEEDEDPDVTIIEDVKVQAEVVNLIDDDDEEEEDDKKKSIDNAIVNNNETGLQISSVSSGITMPVDDKPVEKQPSAKSESSTKSQKQKTPQVCIVCNKVCKCKYNIVRNGDIKHLCDDNCFKRFRSNPTAYLKSTKAEKGVDKSVSNGGVKSKQVVKTCHVCQLMNINTNKQFCNWHGLDFCDEGCLQKFQNNLNTSCSLCTEVIPVNNRGLYVFKISSTDIRTLCSQKCLTEFRKLIRLCTYCNKDLSNCPDSFSAPVGATKTFHEFCSQDCMSKYEKEQNAPEVEIMAVTPGSVKTPSACAVCTKSCIPLHTVKLNNVLNKLCSAPCLQAFQYANKLALNKCENCGKVCSSEETKSFFIQYEGNQKKFCSDRCVETFRNANQKVVPCAWCGSKKRNFDMIERVDSNNKYQLFCTLNCLSLYRVNLQAKSNLCVSCDHCRKYTPAQYHLTMSDASVRNFCSYNCVMSFQRQFTSGVTSSITPNTSNKGAVKVNTRGSQPKQQPQQQQQQQAGQPAIPIISNVVSLAPPGQKQQTVNIKTTNQVPVVLAGQKTPVTVSSGTQAVQQQIIVQPPPPKIMKNKSLLCKPFVQTKATSCRPSTQNKKIGTEEVEPTKPVLIPVPVPIYVPTPLAMYSNPTPMFFPVPVPIPVPIFIPTTKKSADKILKQIKEIQNKIPADPLEAELLMMAEAVAGDKGSSDSDSDHSDKEDDLPPFIEDIDEKTPILAKGKDGGEEDMLQMAIRVAEEISEPIMDLEANVEPVAVKTDPPSKSTQPRQEYVEEEEAVYVPQPTRSRRGSKRASRGRSTSNARAKRQKIEEPEVEPPPPALLTPAQPPEDANSYLKFTYGVNAWKHWVVFKNNQLEKVSKVGSGKLKLFKTDLLQCTADELNYSLCLFCKEVRKPNGEEYSPDSIYYLCLGIQQYLYESGRVDNIFSDFYYEKFAECLSEVLSNHQPKLNAAGQMLCRIEEEHLWEAKQLGAHSPYVLLNTLIYFHTKYFMMKTPQEHMNMSFTQILKHWRKGGPGKPTTANTAGRSVTLRYYCMGPGGATGKPKSKEGIPVYETSENLENPLRCPVKLYEFYLSKCPESIKNVNDMFYLVPERSCVPDSPVWYSTQSLALELMTKMLNRILLVREIQEAHLHAQPIYV</sequence>
<feature type="region of interest" description="Disordered" evidence="8">
    <location>
        <begin position="1"/>
        <end position="607"/>
    </location>
</feature>
<feature type="compositionally biased region" description="Basic and acidic residues" evidence="8">
    <location>
        <begin position="343"/>
        <end position="354"/>
    </location>
</feature>
<evidence type="ECO:0000256" key="6">
    <source>
        <dbReference type="ARBA" id="ARBA00022833"/>
    </source>
</evidence>
<evidence type="ECO:0000256" key="1">
    <source>
        <dbReference type="ARBA" id="ARBA00022499"/>
    </source>
</evidence>
<feature type="compositionally biased region" description="Basic and acidic residues" evidence="8">
    <location>
        <begin position="1218"/>
        <end position="1229"/>
    </location>
</feature>
<feature type="region of interest" description="Disordered" evidence="8">
    <location>
        <begin position="1214"/>
        <end position="1255"/>
    </location>
</feature>
<keyword evidence="6" id="KW-0862">Zinc</keyword>
<feature type="region of interest" description="Disordered" evidence="8">
    <location>
        <begin position="1280"/>
        <end position="1356"/>
    </location>
</feature>
<keyword evidence="2" id="KW-0597">Phosphoprotein</keyword>